<keyword evidence="2" id="KW-1185">Reference proteome</keyword>
<sequence>MKENIHVRQIPGEKKRRWFHSREFDLIVWLEDDETPAGFELCYDKPRQQRSLRWLPQSGFSHTTVDDGEGRPLRHKGSPILQQEARVDVAGLHAAFAGESALLPREIADYVLRTLAQHPHYEMTPC</sequence>
<reference evidence="1 2" key="1">
    <citation type="submission" date="2016-10" db="EMBL/GenBank/DDBJ databases">
        <title>Alkaliphiles isolated from bioreactors.</title>
        <authorList>
            <person name="Salah Z."/>
            <person name="Rout S.P."/>
            <person name="Humphreys P.N."/>
        </authorList>
    </citation>
    <scope>NUCLEOTIDE SEQUENCE [LARGE SCALE GENOMIC DNA]</scope>
    <source>
        <strain evidence="1 2">ZS02</strain>
    </source>
</reference>
<gene>
    <name evidence="1" type="ORF">BJN45_14000</name>
</gene>
<dbReference type="Proteomes" id="UP000187526">
    <property type="component" value="Unassembled WGS sequence"/>
</dbReference>
<dbReference type="AlphaFoldDB" id="A0A1R1I0X6"/>
<dbReference type="OrthoDB" id="5625241at2"/>
<accession>A0A1R1I0X6</accession>
<organism evidence="1 2">
    <name type="scientific">Azonexus hydrophilus</name>
    <dbReference type="NCBI Taxonomy" id="418702"/>
    <lineage>
        <taxon>Bacteria</taxon>
        <taxon>Pseudomonadati</taxon>
        <taxon>Pseudomonadota</taxon>
        <taxon>Betaproteobacteria</taxon>
        <taxon>Rhodocyclales</taxon>
        <taxon>Azonexaceae</taxon>
        <taxon>Azonexus</taxon>
    </lineage>
</organism>
<evidence type="ECO:0000313" key="1">
    <source>
        <dbReference type="EMBL" id="OMG52412.1"/>
    </source>
</evidence>
<comment type="caution">
    <text evidence="1">The sequence shown here is derived from an EMBL/GenBank/DDBJ whole genome shotgun (WGS) entry which is preliminary data.</text>
</comment>
<name>A0A1R1I0X6_9RHOO</name>
<proteinExistence type="predicted"/>
<evidence type="ECO:0000313" key="2">
    <source>
        <dbReference type="Proteomes" id="UP000187526"/>
    </source>
</evidence>
<protein>
    <submittedName>
        <fullName evidence="1">Uncharacterized protein</fullName>
    </submittedName>
</protein>
<dbReference type="RefSeq" id="WP_076096293.1">
    <property type="nucleotide sequence ID" value="NZ_MTHD01000005.1"/>
</dbReference>
<dbReference type="EMBL" id="MTHD01000005">
    <property type="protein sequence ID" value="OMG52412.1"/>
    <property type="molecule type" value="Genomic_DNA"/>
</dbReference>